<name>A0A7D9IXX0_PARCT</name>
<organism evidence="2 3">
    <name type="scientific">Paramuricea clavata</name>
    <name type="common">Red gorgonian</name>
    <name type="synonym">Violescent sea-whip</name>
    <dbReference type="NCBI Taxonomy" id="317549"/>
    <lineage>
        <taxon>Eukaryota</taxon>
        <taxon>Metazoa</taxon>
        <taxon>Cnidaria</taxon>
        <taxon>Anthozoa</taxon>
        <taxon>Octocorallia</taxon>
        <taxon>Malacalcyonacea</taxon>
        <taxon>Plexauridae</taxon>
        <taxon>Paramuricea</taxon>
    </lineage>
</organism>
<comment type="caution">
    <text evidence="1">Lacks conserved residue(s) required for the propagation of feature annotation.</text>
</comment>
<keyword evidence="1" id="KW-1015">Disulfide bond</keyword>
<gene>
    <name evidence="2" type="ORF">PACLA_8A081280</name>
</gene>
<keyword evidence="3" id="KW-1185">Reference proteome</keyword>
<comment type="caution">
    <text evidence="2">The sequence shown here is derived from an EMBL/GenBank/DDBJ whole genome shotgun (WGS) entry which is preliminary data.</text>
</comment>
<dbReference type="PROSITE" id="PS00022">
    <property type="entry name" value="EGF_1"/>
    <property type="match status" value="1"/>
</dbReference>
<dbReference type="InterPro" id="IPR000742">
    <property type="entry name" value="EGF"/>
</dbReference>
<dbReference type="EMBL" id="CACRXK020010241">
    <property type="protein sequence ID" value="CAB4018970.1"/>
    <property type="molecule type" value="Genomic_DNA"/>
</dbReference>
<feature type="non-terminal residue" evidence="2">
    <location>
        <position position="1"/>
    </location>
</feature>
<proteinExistence type="predicted"/>
<keyword evidence="1" id="KW-0245">EGF-like domain</keyword>
<evidence type="ECO:0000313" key="3">
    <source>
        <dbReference type="Proteomes" id="UP001152795"/>
    </source>
</evidence>
<protein>
    <submittedName>
        <fullName evidence="2">Sphingomyelinase phosphodiesterase D</fullName>
    </submittedName>
</protein>
<evidence type="ECO:0000313" key="2">
    <source>
        <dbReference type="EMBL" id="CAB4018970.1"/>
    </source>
</evidence>
<dbReference type="PROSITE" id="PS01186">
    <property type="entry name" value="EGF_2"/>
    <property type="match status" value="1"/>
</dbReference>
<dbReference type="Proteomes" id="UP001152795">
    <property type="component" value="Unassembled WGS sequence"/>
</dbReference>
<reference evidence="2" key="1">
    <citation type="submission" date="2020-04" db="EMBL/GenBank/DDBJ databases">
        <authorList>
            <person name="Alioto T."/>
            <person name="Alioto T."/>
            <person name="Gomez Garrido J."/>
        </authorList>
    </citation>
    <scope>NUCLEOTIDE SEQUENCE</scope>
    <source>
        <strain evidence="2">A484AB</strain>
    </source>
</reference>
<feature type="disulfide bond" evidence="1">
    <location>
        <begin position="142"/>
        <end position="151"/>
    </location>
</feature>
<accession>A0A7D9IXX0</accession>
<dbReference type="AlphaFoldDB" id="A0A7D9IXX0"/>
<evidence type="ECO:0000256" key="1">
    <source>
        <dbReference type="PROSITE-ProRule" id="PRU00076"/>
    </source>
</evidence>
<sequence length="333" mass="38205">MFNSHPQFTIKAVKHKAFDNSCLVETFKIKSGNIADCLEHCLENCRCQSFQICGETKCRQLCSGHKNENSSLLHDKDDCIYATYEVRDLTESFQKLDDQCLAGISCPMKYNCCQQSGLCPKNKTCKPINSQEQPWKRFTCECRDGYHGENCDQPIMSCQGYAQVLGCRSYSFENRSLDQFKKSLSENLPISENALTWNSYRLSKQRMESVKDNSTFLQFTCDYEKYLDIKKSDYVQIPLGDIKMSQGSEKVVINVLELDGLTSYVTIGNGRGKIGKYDLSDCQIERLHQKRYVSLHVDIDHRDSACEFYDWSCSSIDQYFGSYPNSNSNCVKK</sequence>
<dbReference type="OrthoDB" id="5954791at2759"/>
<dbReference type="PROSITE" id="PS50026">
    <property type="entry name" value="EGF_3"/>
    <property type="match status" value="1"/>
</dbReference>